<name>A0A5R9L2W8_9BACT</name>
<dbReference type="RefSeq" id="WP_138364092.1">
    <property type="nucleotide sequence ID" value="NZ_VCEJ01000002.1"/>
</dbReference>
<accession>A0A5R9L2W8</accession>
<dbReference type="Pfam" id="PF14328">
    <property type="entry name" value="DUF4385"/>
    <property type="match status" value="1"/>
</dbReference>
<sequence>MGQRQSKETPSYLNFDEGAYPWKPDIDYKKHPELYRVGKGEQGVLICEPYKSEIGKFWRFKTKDIAKESSSKIYELFLSYLKEKDFVGADMARKYLQMGFTRARRYANYKGGKKYDKDNQYALLEKGTGQQEKAEAATVFYEKWKQAESNEQYAQMKKAWKNKIG</sequence>
<dbReference type="Proteomes" id="UP000306402">
    <property type="component" value="Unassembled WGS sequence"/>
</dbReference>
<dbReference type="EMBL" id="VCEJ01000002">
    <property type="protein sequence ID" value="TLV02883.1"/>
    <property type="molecule type" value="Genomic_DNA"/>
</dbReference>
<proteinExistence type="predicted"/>
<evidence type="ECO:0000313" key="2">
    <source>
        <dbReference type="Proteomes" id="UP000306402"/>
    </source>
</evidence>
<organism evidence="1 2">
    <name type="scientific">Dyadobacter luticola</name>
    <dbReference type="NCBI Taxonomy" id="1979387"/>
    <lineage>
        <taxon>Bacteria</taxon>
        <taxon>Pseudomonadati</taxon>
        <taxon>Bacteroidota</taxon>
        <taxon>Cytophagia</taxon>
        <taxon>Cytophagales</taxon>
        <taxon>Spirosomataceae</taxon>
        <taxon>Dyadobacter</taxon>
    </lineage>
</organism>
<dbReference type="OrthoDB" id="65486at2"/>
<keyword evidence="2" id="KW-1185">Reference proteome</keyword>
<evidence type="ECO:0000313" key="1">
    <source>
        <dbReference type="EMBL" id="TLV02883.1"/>
    </source>
</evidence>
<protein>
    <submittedName>
        <fullName evidence="1">DUF4385 domain-containing protein</fullName>
    </submittedName>
</protein>
<dbReference type="InterPro" id="IPR025494">
    <property type="entry name" value="DUF4385"/>
</dbReference>
<reference evidence="1 2" key="1">
    <citation type="submission" date="2019-05" db="EMBL/GenBank/DDBJ databases">
        <authorList>
            <person name="Qu J.-H."/>
        </authorList>
    </citation>
    <scope>NUCLEOTIDE SEQUENCE [LARGE SCALE GENOMIC DNA]</scope>
    <source>
        <strain evidence="1 2">T17</strain>
    </source>
</reference>
<gene>
    <name evidence="1" type="ORF">FEN17_04525</name>
</gene>
<dbReference type="AlphaFoldDB" id="A0A5R9L2W8"/>
<comment type="caution">
    <text evidence="1">The sequence shown here is derived from an EMBL/GenBank/DDBJ whole genome shotgun (WGS) entry which is preliminary data.</text>
</comment>